<evidence type="ECO:0000313" key="2">
    <source>
        <dbReference type="EMBL" id="SHL14890.1"/>
    </source>
</evidence>
<dbReference type="EMBL" id="FRBH01000006">
    <property type="protein sequence ID" value="SHL14890.1"/>
    <property type="molecule type" value="Genomic_DNA"/>
</dbReference>
<proteinExistence type="predicted"/>
<reference evidence="4" key="4">
    <citation type="journal article" date="2019" name="Int. J. Syst. Evol. Microbiol.">
        <title>The Global Catalogue of Microorganisms (GCM) 10K type strain sequencing project: providing services to taxonomists for standard genome sequencing and annotation.</title>
        <authorList>
            <consortium name="The Broad Institute Genomics Platform"/>
            <consortium name="The Broad Institute Genome Sequencing Center for Infectious Disease"/>
            <person name="Wu L."/>
            <person name="Ma J."/>
        </authorList>
    </citation>
    <scope>NUCLEOTIDE SEQUENCE [LARGE SCALE GENOMIC DNA]</scope>
    <source>
        <strain evidence="4">CGMCC 1.12707</strain>
    </source>
</reference>
<reference evidence="3" key="2">
    <citation type="submission" date="2016-11" db="EMBL/GenBank/DDBJ databases">
        <authorList>
            <person name="Varghese N."/>
            <person name="Submissions S."/>
        </authorList>
    </citation>
    <scope>NUCLEOTIDE SEQUENCE [LARGE SCALE GENOMIC DNA]</scope>
    <source>
        <strain evidence="3">DSM 27989</strain>
    </source>
</reference>
<dbReference type="STRING" id="1434701.SAMN05443634_106150"/>
<dbReference type="Proteomes" id="UP000650994">
    <property type="component" value="Unassembled WGS sequence"/>
</dbReference>
<gene>
    <name evidence="1" type="ORF">GCM10010984_08340</name>
    <name evidence="2" type="ORF">SAMN05443634_106150</name>
</gene>
<evidence type="ECO:0000313" key="1">
    <source>
        <dbReference type="EMBL" id="GGE93062.1"/>
    </source>
</evidence>
<reference evidence="2" key="3">
    <citation type="submission" date="2016-11" db="EMBL/GenBank/DDBJ databases">
        <authorList>
            <person name="Jaros S."/>
            <person name="Januszkiewicz K."/>
            <person name="Wedrychowicz H."/>
        </authorList>
    </citation>
    <scope>NUCLEOTIDE SEQUENCE [LARGE SCALE GENOMIC DNA]</scope>
    <source>
        <strain evidence="2">DSM 27989</strain>
    </source>
</reference>
<evidence type="ECO:0000313" key="4">
    <source>
        <dbReference type="Proteomes" id="UP000650994"/>
    </source>
</evidence>
<dbReference type="Proteomes" id="UP000184120">
    <property type="component" value="Unassembled WGS sequence"/>
</dbReference>
<dbReference type="RefSeq" id="WP_072931760.1">
    <property type="nucleotide sequence ID" value="NZ_BMFL01000005.1"/>
</dbReference>
<accession>A0A1M6Y9D8</accession>
<evidence type="ECO:0000313" key="3">
    <source>
        <dbReference type="Proteomes" id="UP000184120"/>
    </source>
</evidence>
<evidence type="ECO:0008006" key="5">
    <source>
        <dbReference type="Google" id="ProtNLM"/>
    </source>
</evidence>
<keyword evidence="4" id="KW-1185">Reference proteome</keyword>
<reference evidence="1" key="1">
    <citation type="journal article" date="2014" name="Int. J. Syst. Evol. Microbiol.">
        <title>Complete genome of a new Firmicutes species belonging to the dominant human colonic microbiota ('Ruminococcus bicirculans') reveals two chromosomes and a selective capacity to utilize plant glucans.</title>
        <authorList>
            <consortium name="NISC Comparative Sequencing Program"/>
            <person name="Wegmann U."/>
            <person name="Louis P."/>
            <person name="Goesmann A."/>
            <person name="Henrissat B."/>
            <person name="Duncan S.H."/>
            <person name="Flint H.J."/>
        </authorList>
    </citation>
    <scope>NUCLEOTIDE SEQUENCE</scope>
    <source>
        <strain evidence="1">CGMCC 1.12707</strain>
    </source>
</reference>
<reference evidence="1" key="5">
    <citation type="submission" date="2024-05" db="EMBL/GenBank/DDBJ databases">
        <authorList>
            <person name="Sun Q."/>
            <person name="Zhou Y."/>
        </authorList>
    </citation>
    <scope>NUCLEOTIDE SEQUENCE</scope>
    <source>
        <strain evidence="1">CGMCC 1.12707</strain>
    </source>
</reference>
<name>A0A1M6Y9D8_9FLAO</name>
<organism evidence="2 3">
    <name type="scientific">Chishuiella changwenlii</name>
    <dbReference type="NCBI Taxonomy" id="1434701"/>
    <lineage>
        <taxon>Bacteria</taxon>
        <taxon>Pseudomonadati</taxon>
        <taxon>Bacteroidota</taxon>
        <taxon>Flavobacteriia</taxon>
        <taxon>Flavobacteriales</taxon>
        <taxon>Weeksellaceae</taxon>
        <taxon>Chishuiella</taxon>
    </lineage>
</organism>
<protein>
    <recommendedName>
        <fullName evidence="5">B12 binding domain-containing protein</fullName>
    </recommendedName>
</protein>
<dbReference type="AlphaFoldDB" id="A0A1M6Y9D8"/>
<dbReference type="OrthoDB" id="9800334at2"/>
<sequence>MYIYTFKNLMQFSGLNHQMITLWNKKYKIFREEKIDRDSVFNKFDLKKLIYVSFLADSNKKFTVERLCAMNVSELQVLAEFEVQNYLQKSNDYQPIIRLMISSCFSYDEKSFDSILSICFKKLGIEDCCLDLIFPFIHEIVEILKTHSMEESVKSFTRNLVRNHLHYYIIVSSHTIKTNDKRRWLCFLPEGEKNDIDLLFAHLYFKINGESGLLLGENQELSTVVQCLESVKITHVFIYIDDDYDLNVLATYLEEIKNVAPDVTIFVASYANIKETLKTSVPYVNVNSPREFNEYLEKIRSL</sequence>
<dbReference type="EMBL" id="BMFL01000005">
    <property type="protein sequence ID" value="GGE93062.1"/>
    <property type="molecule type" value="Genomic_DNA"/>
</dbReference>